<keyword evidence="1" id="KW-0812">Transmembrane</keyword>
<dbReference type="AlphaFoldDB" id="A0AAX3W698"/>
<gene>
    <name evidence="2" type="ORF">PYH69_03440</name>
</gene>
<feature type="transmembrane region" description="Helical" evidence="1">
    <location>
        <begin position="167"/>
        <end position="188"/>
    </location>
</feature>
<name>A0AAX3W698_MAMLE</name>
<organism evidence="2 3">
    <name type="scientific">Mammaliicoccus lentus</name>
    <name type="common">Staphylococcus lentus</name>
    <dbReference type="NCBI Taxonomy" id="42858"/>
    <lineage>
        <taxon>Bacteria</taxon>
        <taxon>Bacillati</taxon>
        <taxon>Bacillota</taxon>
        <taxon>Bacilli</taxon>
        <taxon>Bacillales</taxon>
        <taxon>Staphylococcaceae</taxon>
        <taxon>Mammaliicoccus</taxon>
    </lineage>
</organism>
<reference evidence="2" key="1">
    <citation type="journal article" date="2023" name="Antibiotics">
        <title>Prevalence and Molecular Characterization of Methicillin-Resistant Staphylococci (MRS) and Mammaliicocci (MRM) in Dromedary Camels from Algeria: First Detection of SCCmec-mecC Hybrid in Methicillin-Resistant Mammaliicoccus lentus.</title>
        <authorList>
            <person name="Belhout C."/>
            <person name="Boyen F."/>
            <person name="Vereecke N."/>
            <person name="Theuns S."/>
            <person name="Taibi N."/>
            <person name="Stegger M."/>
            <person name="de la Fe-Rodriguez P.Y."/>
            <person name="Bouayad L."/>
            <person name="Elgroud R."/>
            <person name="Butaye P."/>
        </authorList>
    </citation>
    <scope>NUCLEOTIDE SEQUENCE</scope>
    <source>
        <strain evidence="2">7048</strain>
    </source>
</reference>
<dbReference type="InterPro" id="IPR009214">
    <property type="entry name" value="DUF1129"/>
</dbReference>
<sequence length="231" mass="26355">MTQTTKQLIDLNNKKREQLNEEDLEVYEDFLLYVRTDLRVSEHETEVILNDVLDHLLEATSNGRSAIEFFGHDVKGHADEILEELPNESNKAIMNMVVMGMVYFYSIYFITSGIAGIFADYKTSLLSLISMLIIVPIAGFFIVKALFRIYQKYIFDKSKYKMLKESLYGGIIVGIIPAIIIIGPNIAFGDMTKVYIPWWLYIIVGVAIYGIYKLIGSNKKEGVGQKSHFNK</sequence>
<feature type="transmembrane region" description="Helical" evidence="1">
    <location>
        <begin position="194"/>
        <end position="212"/>
    </location>
</feature>
<protein>
    <submittedName>
        <fullName evidence="2">DUF1129 family protein</fullName>
    </submittedName>
</protein>
<keyword evidence="1" id="KW-0472">Membrane</keyword>
<dbReference type="RefSeq" id="WP_282862701.1">
    <property type="nucleotide sequence ID" value="NZ_CP118848.1"/>
</dbReference>
<accession>A0AAX3W698</accession>
<evidence type="ECO:0000256" key="1">
    <source>
        <dbReference type="SAM" id="Phobius"/>
    </source>
</evidence>
<dbReference type="Pfam" id="PF06570">
    <property type="entry name" value="DUF1129"/>
    <property type="match status" value="1"/>
</dbReference>
<feature type="transmembrane region" description="Helical" evidence="1">
    <location>
        <begin position="125"/>
        <end position="147"/>
    </location>
</feature>
<proteinExistence type="predicted"/>
<evidence type="ECO:0000313" key="3">
    <source>
        <dbReference type="Proteomes" id="UP001223261"/>
    </source>
</evidence>
<evidence type="ECO:0000313" key="2">
    <source>
        <dbReference type="EMBL" id="WHI60694.1"/>
    </source>
</evidence>
<dbReference type="EMBL" id="CP118848">
    <property type="protein sequence ID" value="WHI60694.1"/>
    <property type="molecule type" value="Genomic_DNA"/>
</dbReference>
<feature type="transmembrane region" description="Helical" evidence="1">
    <location>
        <begin position="97"/>
        <end position="119"/>
    </location>
</feature>
<dbReference type="Gene3D" id="1.10.1900.10">
    <property type="entry name" value="c-terminal domain of poly(a) binding protein"/>
    <property type="match status" value="1"/>
</dbReference>
<dbReference type="Proteomes" id="UP001223261">
    <property type="component" value="Chromosome"/>
</dbReference>
<keyword evidence="1" id="KW-1133">Transmembrane helix</keyword>
<dbReference type="SUPFAM" id="SSF158560">
    <property type="entry name" value="BH3980-like"/>
    <property type="match status" value="1"/>
</dbReference>